<evidence type="ECO:0000313" key="10">
    <source>
        <dbReference type="EMBL" id="KAF2453499.1"/>
    </source>
</evidence>
<proteinExistence type="inferred from homology"/>
<dbReference type="InterPro" id="IPR013856">
    <property type="entry name" value="Peptidase_M4_domain"/>
</dbReference>
<dbReference type="InterPro" id="IPR001570">
    <property type="entry name" value="Peptidase_M4_C_domain"/>
</dbReference>
<dbReference type="Gene3D" id="3.10.170.10">
    <property type="match status" value="1"/>
</dbReference>
<keyword evidence="5" id="KW-0862">Zinc</keyword>
<dbReference type="InterPro" id="IPR027268">
    <property type="entry name" value="Peptidase_M4/M1_CTD_sf"/>
</dbReference>
<sequence>MAEVNKLPQEQSTSSERQPRPICGFIPPHVLKHIAESTADIIDDETRNVARATLDLKAKVHAAIAASPQRTIVSSHARIAQLERSGFIPPQVIDNVAHAKKAGIVAGQEQEPLAGAALPGQGQDGKRVIYDCKQTSNLPGTLARAEGQSRTQDRPINNVYDGFGITRNFYKTIFGRNSLDDKGMQLVASTHFRDNGRPFNNAFWSSEIQQMVFGDGDGVVFDYLTDSLDVIAHELTHGVVEYTCNLAYQDESGALNESCADVFACMVEQWHQGVKVDDADWILGQTLFPVAFRGRALRSLEDPGSAYKNDPVLQSDDQPKYYANRYTGTGDNGGVHINSGIPNHAFYLASTAVGGYSWEKVGKVWYETLTSPKIPKTCDFKTWAGVTVEKAGELFADEPAVKTAIQKAWVTVGVLDSSS</sequence>
<evidence type="ECO:0000256" key="6">
    <source>
        <dbReference type="ARBA" id="ARBA00023049"/>
    </source>
</evidence>
<evidence type="ECO:0000256" key="4">
    <source>
        <dbReference type="ARBA" id="ARBA00022801"/>
    </source>
</evidence>
<feature type="domain" description="Peptidase M4 C-terminal" evidence="9">
    <location>
        <begin position="245"/>
        <end position="414"/>
    </location>
</feature>
<dbReference type="EMBL" id="MU001697">
    <property type="protein sequence ID" value="KAF2453499.1"/>
    <property type="molecule type" value="Genomic_DNA"/>
</dbReference>
<dbReference type="GO" id="GO:0006508">
    <property type="term" value="P:proteolysis"/>
    <property type="evidence" value="ECO:0007669"/>
    <property type="project" value="UniProtKB-KW"/>
</dbReference>
<dbReference type="Gene3D" id="1.10.390.10">
    <property type="entry name" value="Neutral Protease Domain 2"/>
    <property type="match status" value="1"/>
</dbReference>
<evidence type="ECO:0000256" key="5">
    <source>
        <dbReference type="ARBA" id="ARBA00022833"/>
    </source>
</evidence>
<keyword evidence="4" id="KW-0378">Hydrolase</keyword>
<feature type="region of interest" description="Disordered" evidence="7">
    <location>
        <begin position="1"/>
        <end position="23"/>
    </location>
</feature>
<protein>
    <submittedName>
        <fullName evidence="10">Uncharacterized protein</fullName>
    </submittedName>
</protein>
<evidence type="ECO:0000256" key="7">
    <source>
        <dbReference type="SAM" id="MobiDB-lite"/>
    </source>
</evidence>
<keyword evidence="3" id="KW-0479">Metal-binding</keyword>
<reference evidence="10" key="1">
    <citation type="journal article" date="2020" name="Stud. Mycol.">
        <title>101 Dothideomycetes genomes: a test case for predicting lifestyles and emergence of pathogens.</title>
        <authorList>
            <person name="Haridas S."/>
            <person name="Albert R."/>
            <person name="Binder M."/>
            <person name="Bloem J."/>
            <person name="Labutti K."/>
            <person name="Salamov A."/>
            <person name="Andreopoulos B."/>
            <person name="Baker S."/>
            <person name="Barry K."/>
            <person name="Bills G."/>
            <person name="Bluhm B."/>
            <person name="Cannon C."/>
            <person name="Castanera R."/>
            <person name="Culley D."/>
            <person name="Daum C."/>
            <person name="Ezra D."/>
            <person name="Gonzalez J."/>
            <person name="Henrissat B."/>
            <person name="Kuo A."/>
            <person name="Liang C."/>
            <person name="Lipzen A."/>
            <person name="Lutzoni F."/>
            <person name="Magnuson J."/>
            <person name="Mondo S."/>
            <person name="Nolan M."/>
            <person name="Ohm R."/>
            <person name="Pangilinan J."/>
            <person name="Park H.-J."/>
            <person name="Ramirez L."/>
            <person name="Alfaro M."/>
            <person name="Sun H."/>
            <person name="Tritt A."/>
            <person name="Yoshinaga Y."/>
            <person name="Zwiers L.-H."/>
            <person name="Turgeon B."/>
            <person name="Goodwin S."/>
            <person name="Spatafora J."/>
            <person name="Crous P."/>
            <person name="Grigoriev I."/>
        </authorList>
    </citation>
    <scope>NUCLEOTIDE SEQUENCE</scope>
    <source>
        <strain evidence="10">ATCC 16933</strain>
    </source>
</reference>
<evidence type="ECO:0000256" key="1">
    <source>
        <dbReference type="ARBA" id="ARBA00009388"/>
    </source>
</evidence>
<dbReference type="PANTHER" id="PTHR43579">
    <property type="match status" value="1"/>
</dbReference>
<evidence type="ECO:0000259" key="8">
    <source>
        <dbReference type="Pfam" id="PF01447"/>
    </source>
</evidence>
<evidence type="ECO:0000259" key="9">
    <source>
        <dbReference type="Pfam" id="PF02868"/>
    </source>
</evidence>
<dbReference type="CDD" id="cd09597">
    <property type="entry name" value="M4_TLP"/>
    <property type="match status" value="1"/>
</dbReference>
<accession>A0A6A6NP89</accession>
<dbReference type="SUPFAM" id="SSF55486">
    <property type="entry name" value="Metalloproteases ('zincins'), catalytic domain"/>
    <property type="match status" value="1"/>
</dbReference>
<dbReference type="GO" id="GO:0004222">
    <property type="term" value="F:metalloendopeptidase activity"/>
    <property type="evidence" value="ECO:0007669"/>
    <property type="project" value="InterPro"/>
</dbReference>
<dbReference type="InterPro" id="IPR052759">
    <property type="entry name" value="Metalloprotease_M4"/>
</dbReference>
<dbReference type="GO" id="GO:0046872">
    <property type="term" value="F:metal ion binding"/>
    <property type="evidence" value="ECO:0007669"/>
    <property type="project" value="UniProtKB-KW"/>
</dbReference>
<dbReference type="AlphaFoldDB" id="A0A6A6NP89"/>
<feature type="domain" description="Peptidase M4" evidence="8">
    <location>
        <begin position="162"/>
        <end position="241"/>
    </location>
</feature>
<dbReference type="OrthoDB" id="5332336at2759"/>
<evidence type="ECO:0000313" key="11">
    <source>
        <dbReference type="Proteomes" id="UP000799766"/>
    </source>
</evidence>
<dbReference type="InterPro" id="IPR023612">
    <property type="entry name" value="Peptidase_M4"/>
</dbReference>
<name>A0A6A6NP89_9PEZI</name>
<keyword evidence="2" id="KW-0645">Protease</keyword>
<dbReference type="PANTHER" id="PTHR43579:SF1">
    <property type="entry name" value="NEUTRAL METALLOPROTEINASE"/>
    <property type="match status" value="1"/>
</dbReference>
<organism evidence="10 11">
    <name type="scientific">Lineolata rhizophorae</name>
    <dbReference type="NCBI Taxonomy" id="578093"/>
    <lineage>
        <taxon>Eukaryota</taxon>
        <taxon>Fungi</taxon>
        <taxon>Dikarya</taxon>
        <taxon>Ascomycota</taxon>
        <taxon>Pezizomycotina</taxon>
        <taxon>Dothideomycetes</taxon>
        <taxon>Dothideomycetes incertae sedis</taxon>
        <taxon>Lineolatales</taxon>
        <taxon>Lineolataceae</taxon>
        <taxon>Lineolata</taxon>
    </lineage>
</organism>
<evidence type="ECO:0000256" key="3">
    <source>
        <dbReference type="ARBA" id="ARBA00022723"/>
    </source>
</evidence>
<dbReference type="Proteomes" id="UP000799766">
    <property type="component" value="Unassembled WGS sequence"/>
</dbReference>
<evidence type="ECO:0000256" key="2">
    <source>
        <dbReference type="ARBA" id="ARBA00022670"/>
    </source>
</evidence>
<keyword evidence="6" id="KW-0482">Metalloprotease</keyword>
<keyword evidence="11" id="KW-1185">Reference proteome</keyword>
<gene>
    <name evidence="10" type="ORF">BDY21DRAFT_367027</name>
</gene>
<dbReference type="Pfam" id="PF01447">
    <property type="entry name" value="Peptidase_M4"/>
    <property type="match status" value="1"/>
</dbReference>
<dbReference type="PRINTS" id="PR00730">
    <property type="entry name" value="THERMOLYSIN"/>
</dbReference>
<dbReference type="Pfam" id="PF02868">
    <property type="entry name" value="Peptidase_M4_C"/>
    <property type="match status" value="1"/>
</dbReference>
<comment type="similarity">
    <text evidence="1">Belongs to the peptidase M4 family.</text>
</comment>